<name>A0A6A6FSH8_9PEZI</name>
<dbReference type="Proteomes" id="UP000799539">
    <property type="component" value="Unassembled WGS sequence"/>
</dbReference>
<sequence>MLVNDRFNDDASSSSLADWTRIDSSGHSATAALAGRGRDHPRYAHGCRIAQEWPLQRTSLVMKFRALRPLASGLYFGFHSRLIPGLTLHATDNNPRAYEHERARASGEDLTGISSILRMRVATAICVT</sequence>
<evidence type="ECO:0000313" key="2">
    <source>
        <dbReference type="Proteomes" id="UP000799539"/>
    </source>
</evidence>
<organism evidence="1 2">
    <name type="scientific">Cercospora zeae-maydis SCOH1-5</name>
    <dbReference type="NCBI Taxonomy" id="717836"/>
    <lineage>
        <taxon>Eukaryota</taxon>
        <taxon>Fungi</taxon>
        <taxon>Dikarya</taxon>
        <taxon>Ascomycota</taxon>
        <taxon>Pezizomycotina</taxon>
        <taxon>Dothideomycetes</taxon>
        <taxon>Dothideomycetidae</taxon>
        <taxon>Mycosphaerellales</taxon>
        <taxon>Mycosphaerellaceae</taxon>
        <taxon>Cercospora</taxon>
    </lineage>
</organism>
<keyword evidence="2" id="KW-1185">Reference proteome</keyword>
<reference evidence="1" key="1">
    <citation type="journal article" date="2020" name="Stud. Mycol.">
        <title>101 Dothideomycetes genomes: a test case for predicting lifestyles and emergence of pathogens.</title>
        <authorList>
            <person name="Haridas S."/>
            <person name="Albert R."/>
            <person name="Binder M."/>
            <person name="Bloem J."/>
            <person name="Labutti K."/>
            <person name="Salamov A."/>
            <person name="Andreopoulos B."/>
            <person name="Baker S."/>
            <person name="Barry K."/>
            <person name="Bills G."/>
            <person name="Bluhm B."/>
            <person name="Cannon C."/>
            <person name="Castanera R."/>
            <person name="Culley D."/>
            <person name="Daum C."/>
            <person name="Ezra D."/>
            <person name="Gonzalez J."/>
            <person name="Henrissat B."/>
            <person name="Kuo A."/>
            <person name="Liang C."/>
            <person name="Lipzen A."/>
            <person name="Lutzoni F."/>
            <person name="Magnuson J."/>
            <person name="Mondo S."/>
            <person name="Nolan M."/>
            <person name="Ohm R."/>
            <person name="Pangilinan J."/>
            <person name="Park H.-J."/>
            <person name="Ramirez L."/>
            <person name="Alfaro M."/>
            <person name="Sun H."/>
            <person name="Tritt A."/>
            <person name="Yoshinaga Y."/>
            <person name="Zwiers L.-H."/>
            <person name="Turgeon B."/>
            <person name="Goodwin S."/>
            <person name="Spatafora J."/>
            <person name="Crous P."/>
            <person name="Grigoriev I."/>
        </authorList>
    </citation>
    <scope>NUCLEOTIDE SEQUENCE</scope>
    <source>
        <strain evidence="1">SCOH1-5</strain>
    </source>
</reference>
<proteinExistence type="predicted"/>
<protein>
    <submittedName>
        <fullName evidence="1">Uncharacterized protein</fullName>
    </submittedName>
</protein>
<dbReference type="EMBL" id="ML992664">
    <property type="protein sequence ID" value="KAF2216234.1"/>
    <property type="molecule type" value="Genomic_DNA"/>
</dbReference>
<evidence type="ECO:0000313" key="1">
    <source>
        <dbReference type="EMBL" id="KAF2216234.1"/>
    </source>
</evidence>
<accession>A0A6A6FSH8</accession>
<gene>
    <name evidence="1" type="ORF">CERZMDRAFT_89838</name>
</gene>
<dbReference type="AlphaFoldDB" id="A0A6A6FSH8"/>